<dbReference type="Proteomes" id="UP000241394">
    <property type="component" value="Chromosome LG9"/>
</dbReference>
<proteinExistence type="predicted"/>
<evidence type="ECO:0000256" key="1">
    <source>
        <dbReference type="SAM" id="Phobius"/>
    </source>
</evidence>
<keyword evidence="1" id="KW-0812">Transmembrane</keyword>
<accession>A0A2R6R5Z0</accession>
<keyword evidence="1" id="KW-0472">Membrane</keyword>
<sequence>MKRKTLRRSTTREKKRMKGSLAIVKHLGQVSLVSLLQQSSSESKAQATKSQSPSSSSLSLNFDAIADDKDCILNQDFFCQISISYFSIQISSMSMFLGGVSPIYVLFLLLTLHSVAAYCSVYWCTLFYLSITTNFLLLFLSYIDCTRNTSTL</sequence>
<evidence type="ECO:0000313" key="3">
    <source>
        <dbReference type="Proteomes" id="UP000241394"/>
    </source>
</evidence>
<keyword evidence="2" id="KW-0830">Ubiquinone</keyword>
<organism evidence="2 3">
    <name type="scientific">Actinidia chinensis var. chinensis</name>
    <name type="common">Chinese soft-hair kiwi</name>
    <dbReference type="NCBI Taxonomy" id="1590841"/>
    <lineage>
        <taxon>Eukaryota</taxon>
        <taxon>Viridiplantae</taxon>
        <taxon>Streptophyta</taxon>
        <taxon>Embryophyta</taxon>
        <taxon>Tracheophyta</taxon>
        <taxon>Spermatophyta</taxon>
        <taxon>Magnoliopsida</taxon>
        <taxon>eudicotyledons</taxon>
        <taxon>Gunneridae</taxon>
        <taxon>Pentapetalae</taxon>
        <taxon>asterids</taxon>
        <taxon>Ericales</taxon>
        <taxon>Actinidiaceae</taxon>
        <taxon>Actinidia</taxon>
    </lineage>
</organism>
<reference evidence="3" key="2">
    <citation type="journal article" date="2018" name="BMC Genomics">
        <title>A manually annotated Actinidia chinensis var. chinensis (kiwifruit) genome highlights the challenges associated with draft genomes and gene prediction in plants.</title>
        <authorList>
            <person name="Pilkington S.M."/>
            <person name="Crowhurst R."/>
            <person name="Hilario E."/>
            <person name="Nardozza S."/>
            <person name="Fraser L."/>
            <person name="Peng Y."/>
            <person name="Gunaseelan K."/>
            <person name="Simpson R."/>
            <person name="Tahir J."/>
            <person name="Deroles S.C."/>
            <person name="Templeton K."/>
            <person name="Luo Z."/>
            <person name="Davy M."/>
            <person name="Cheng C."/>
            <person name="McNeilage M."/>
            <person name="Scaglione D."/>
            <person name="Liu Y."/>
            <person name="Zhang Q."/>
            <person name="Datson P."/>
            <person name="De Silva N."/>
            <person name="Gardiner S.E."/>
            <person name="Bassett H."/>
            <person name="Chagne D."/>
            <person name="McCallum J."/>
            <person name="Dzierzon H."/>
            <person name="Deng C."/>
            <person name="Wang Y.Y."/>
            <person name="Barron L."/>
            <person name="Manako K."/>
            <person name="Bowen J."/>
            <person name="Foster T.M."/>
            <person name="Erridge Z.A."/>
            <person name="Tiffin H."/>
            <person name="Waite C.N."/>
            <person name="Davies K.M."/>
            <person name="Grierson E.P."/>
            <person name="Laing W.A."/>
            <person name="Kirk R."/>
            <person name="Chen X."/>
            <person name="Wood M."/>
            <person name="Montefiori M."/>
            <person name="Brummell D.A."/>
            <person name="Schwinn K.E."/>
            <person name="Catanach A."/>
            <person name="Fullerton C."/>
            <person name="Li D."/>
            <person name="Meiyalaghan S."/>
            <person name="Nieuwenhuizen N."/>
            <person name="Read N."/>
            <person name="Prakash R."/>
            <person name="Hunter D."/>
            <person name="Zhang H."/>
            <person name="McKenzie M."/>
            <person name="Knabel M."/>
            <person name="Harris A."/>
            <person name="Allan A.C."/>
            <person name="Gleave A."/>
            <person name="Chen A."/>
            <person name="Janssen B.J."/>
            <person name="Plunkett B."/>
            <person name="Ampomah-Dwamena C."/>
            <person name="Voogd C."/>
            <person name="Leif D."/>
            <person name="Lafferty D."/>
            <person name="Souleyre E.J.F."/>
            <person name="Varkonyi-Gasic E."/>
            <person name="Gambi F."/>
            <person name="Hanley J."/>
            <person name="Yao J.L."/>
            <person name="Cheung J."/>
            <person name="David K.M."/>
            <person name="Warren B."/>
            <person name="Marsh K."/>
            <person name="Snowden K.C."/>
            <person name="Lin-Wang K."/>
            <person name="Brian L."/>
            <person name="Martinez-Sanchez M."/>
            <person name="Wang M."/>
            <person name="Ileperuma N."/>
            <person name="Macnee N."/>
            <person name="Campin R."/>
            <person name="McAtee P."/>
            <person name="Drummond R.S.M."/>
            <person name="Espley R.V."/>
            <person name="Ireland H.S."/>
            <person name="Wu R."/>
            <person name="Atkinson R.G."/>
            <person name="Karunairetnam S."/>
            <person name="Bulley S."/>
            <person name="Chunkath S."/>
            <person name="Hanley Z."/>
            <person name="Storey R."/>
            <person name="Thrimawithana A.H."/>
            <person name="Thomson S."/>
            <person name="David C."/>
            <person name="Testolin R."/>
            <person name="Huang H."/>
            <person name="Hellens R.P."/>
            <person name="Schaffer R.J."/>
        </authorList>
    </citation>
    <scope>NUCLEOTIDE SEQUENCE [LARGE SCALE GENOMIC DNA]</scope>
    <source>
        <strain evidence="3">cv. Red5</strain>
    </source>
</reference>
<evidence type="ECO:0000313" key="2">
    <source>
        <dbReference type="EMBL" id="PSS21413.1"/>
    </source>
</evidence>
<gene>
    <name evidence="2" type="ORF">CEY00_Acc10457</name>
</gene>
<comment type="caution">
    <text evidence="2">The sequence shown here is derived from an EMBL/GenBank/DDBJ whole genome shotgun (WGS) entry which is preliminary data.</text>
</comment>
<feature type="transmembrane region" description="Helical" evidence="1">
    <location>
        <begin position="121"/>
        <end position="143"/>
    </location>
</feature>
<keyword evidence="3" id="KW-1185">Reference proteome</keyword>
<dbReference type="EMBL" id="NKQK01000009">
    <property type="protein sequence ID" value="PSS21413.1"/>
    <property type="molecule type" value="Genomic_DNA"/>
</dbReference>
<protein>
    <submittedName>
        <fullName evidence="2">NADH-ubiquinone oxidoreductase</fullName>
    </submittedName>
</protein>
<dbReference type="InParanoid" id="A0A2R6R5Z0"/>
<dbReference type="AlphaFoldDB" id="A0A2R6R5Z0"/>
<name>A0A2R6R5Z0_ACTCC</name>
<dbReference type="Gramene" id="PSS21413">
    <property type="protein sequence ID" value="PSS21413"/>
    <property type="gene ID" value="CEY00_Acc10457"/>
</dbReference>
<keyword evidence="1" id="KW-1133">Transmembrane helix</keyword>
<reference evidence="2 3" key="1">
    <citation type="submission" date="2017-07" db="EMBL/GenBank/DDBJ databases">
        <title>An improved, manually edited Actinidia chinensis var. chinensis (kiwifruit) genome highlights the challenges associated with draft genomes and gene prediction in plants.</title>
        <authorList>
            <person name="Pilkington S."/>
            <person name="Crowhurst R."/>
            <person name="Hilario E."/>
            <person name="Nardozza S."/>
            <person name="Fraser L."/>
            <person name="Peng Y."/>
            <person name="Gunaseelan K."/>
            <person name="Simpson R."/>
            <person name="Tahir J."/>
            <person name="Deroles S."/>
            <person name="Templeton K."/>
            <person name="Luo Z."/>
            <person name="Davy M."/>
            <person name="Cheng C."/>
            <person name="Mcneilage M."/>
            <person name="Scaglione D."/>
            <person name="Liu Y."/>
            <person name="Zhang Q."/>
            <person name="Datson P."/>
            <person name="De Silva N."/>
            <person name="Gardiner S."/>
            <person name="Bassett H."/>
            <person name="Chagne D."/>
            <person name="Mccallum J."/>
            <person name="Dzierzon H."/>
            <person name="Deng C."/>
            <person name="Wang Y.-Y."/>
            <person name="Barron N."/>
            <person name="Manako K."/>
            <person name="Bowen J."/>
            <person name="Foster T."/>
            <person name="Erridge Z."/>
            <person name="Tiffin H."/>
            <person name="Waite C."/>
            <person name="Davies K."/>
            <person name="Grierson E."/>
            <person name="Laing W."/>
            <person name="Kirk R."/>
            <person name="Chen X."/>
            <person name="Wood M."/>
            <person name="Montefiori M."/>
            <person name="Brummell D."/>
            <person name="Schwinn K."/>
            <person name="Catanach A."/>
            <person name="Fullerton C."/>
            <person name="Li D."/>
            <person name="Meiyalaghan S."/>
            <person name="Nieuwenhuizen N."/>
            <person name="Read N."/>
            <person name="Prakash R."/>
            <person name="Hunter D."/>
            <person name="Zhang H."/>
            <person name="Mckenzie M."/>
            <person name="Knabel M."/>
            <person name="Harris A."/>
            <person name="Allan A."/>
            <person name="Chen A."/>
            <person name="Janssen B."/>
            <person name="Plunkett B."/>
            <person name="Dwamena C."/>
            <person name="Voogd C."/>
            <person name="Leif D."/>
            <person name="Lafferty D."/>
            <person name="Souleyre E."/>
            <person name="Varkonyi-Gasic E."/>
            <person name="Gambi F."/>
            <person name="Hanley J."/>
            <person name="Yao J.-L."/>
            <person name="Cheung J."/>
            <person name="David K."/>
            <person name="Warren B."/>
            <person name="Marsh K."/>
            <person name="Snowden K."/>
            <person name="Lin-Wang K."/>
            <person name="Brian L."/>
            <person name="Martinez-Sanchez M."/>
            <person name="Wang M."/>
            <person name="Ileperuma N."/>
            <person name="Macnee N."/>
            <person name="Campin R."/>
            <person name="Mcatee P."/>
            <person name="Drummond R."/>
            <person name="Espley R."/>
            <person name="Ireland H."/>
            <person name="Wu R."/>
            <person name="Atkinson R."/>
            <person name="Karunairetnam S."/>
            <person name="Bulley S."/>
            <person name="Chunkath S."/>
            <person name="Hanley Z."/>
            <person name="Storey R."/>
            <person name="Thrimawithana A."/>
            <person name="Thomson S."/>
            <person name="David C."/>
            <person name="Testolin R."/>
        </authorList>
    </citation>
    <scope>NUCLEOTIDE SEQUENCE [LARGE SCALE GENOMIC DNA]</scope>
    <source>
        <strain evidence="3">cv. Red5</strain>
        <tissue evidence="2">Young leaf</tissue>
    </source>
</reference>
<feature type="transmembrane region" description="Helical" evidence="1">
    <location>
        <begin position="83"/>
        <end position="109"/>
    </location>
</feature>